<dbReference type="RefSeq" id="WP_010863705.1">
    <property type="nucleotide sequence ID" value="NZ_CP027852.1"/>
</dbReference>
<comment type="caution">
    <text evidence="1">The sequence shown here is derived from an EMBL/GenBank/DDBJ whole genome shotgun (WGS) entry which is preliminary data.</text>
</comment>
<reference evidence="1" key="1">
    <citation type="submission" date="2021-03" db="EMBL/GenBank/DDBJ databases">
        <title>Plesiomonas shigelloides zfcc0051, isolated from zebrafish feces.</title>
        <authorList>
            <person name="Vanderhoek Z."/>
            <person name="Gaulke C."/>
        </authorList>
    </citation>
    <scope>NUCLEOTIDE SEQUENCE</scope>
    <source>
        <strain evidence="1">Zfcc0051</strain>
    </source>
</reference>
<gene>
    <name evidence="1" type="ORF">J2R62_13475</name>
</gene>
<dbReference type="GeneID" id="69706541"/>
<organism evidence="1 2">
    <name type="scientific">Plesiomonas shigelloides</name>
    <name type="common">Aeromonas shigelloides</name>
    <dbReference type="NCBI Taxonomy" id="703"/>
    <lineage>
        <taxon>Bacteria</taxon>
        <taxon>Pseudomonadati</taxon>
        <taxon>Pseudomonadota</taxon>
        <taxon>Gammaproteobacteria</taxon>
        <taxon>Enterobacterales</taxon>
        <taxon>Enterobacteriaceae</taxon>
        <taxon>Plesiomonas</taxon>
    </lineage>
</organism>
<dbReference type="KEGG" id="pshi:SAMEA2665130_1616"/>
<dbReference type="Proteomes" id="UP000664658">
    <property type="component" value="Unassembled WGS sequence"/>
</dbReference>
<proteinExistence type="predicted"/>
<dbReference type="EMBL" id="JAFNAA010000016">
    <property type="protein sequence ID" value="MBO1109207.1"/>
    <property type="molecule type" value="Genomic_DNA"/>
</dbReference>
<evidence type="ECO:0000313" key="2">
    <source>
        <dbReference type="Proteomes" id="UP000664658"/>
    </source>
</evidence>
<evidence type="ECO:0000313" key="1">
    <source>
        <dbReference type="EMBL" id="MBO1109207.1"/>
    </source>
</evidence>
<accession>A0A1A9AYC6</accession>
<name>A0A1A9AYC6_PLESH</name>
<protein>
    <submittedName>
        <fullName evidence="1">Uncharacterized protein</fullName>
    </submittedName>
</protein>
<dbReference type="AlphaFoldDB" id="A0A1A9AYC6"/>
<sequence length="61" mass="6590">MLNKKKGTISLSAIALIWVVFVSAALSTNLTGGHQRPNWVTYAFLGNVVATSLLASWARED</sequence>